<sequence>MMKAFKDELSVDGDGLSEDGLFN</sequence>
<feature type="region of interest" description="Disordered" evidence="1">
    <location>
        <begin position="1"/>
        <end position="23"/>
    </location>
</feature>
<keyword evidence="3" id="KW-1185">Reference proteome</keyword>
<protein>
    <submittedName>
        <fullName evidence="2">NAD(P)H-dependent oxidoreductase subunit E</fullName>
    </submittedName>
</protein>
<evidence type="ECO:0000313" key="3">
    <source>
        <dbReference type="Proteomes" id="UP001328425"/>
    </source>
</evidence>
<dbReference type="EMBL" id="JARBCY010000026">
    <property type="protein sequence ID" value="MEF3317890.1"/>
    <property type="molecule type" value="Genomic_DNA"/>
</dbReference>
<evidence type="ECO:0000256" key="1">
    <source>
        <dbReference type="SAM" id="MobiDB-lite"/>
    </source>
</evidence>
<feature type="non-terminal residue" evidence="2">
    <location>
        <position position="23"/>
    </location>
</feature>
<gene>
    <name evidence="2" type="ORF">PV361_04145</name>
</gene>
<proteinExistence type="predicted"/>
<comment type="caution">
    <text evidence="2">The sequence shown here is derived from an EMBL/GenBank/DDBJ whole genome shotgun (WGS) entry which is preliminary data.</text>
</comment>
<name>A0ABU7X9E5_9FIRM</name>
<dbReference type="Proteomes" id="UP001328425">
    <property type="component" value="Unassembled WGS sequence"/>
</dbReference>
<reference evidence="2 3" key="1">
    <citation type="submission" date="2022-11" db="EMBL/GenBank/DDBJ databases">
        <title>The First Case of Preauricular Fistular Abscess Caused by Peptoniphilus grossensis.</title>
        <authorList>
            <person name="Byun J.-H."/>
        </authorList>
    </citation>
    <scope>NUCLEOTIDE SEQUENCE [LARGE SCALE GENOMIC DNA]</scope>
    <source>
        <strain evidence="2 3">GYB008</strain>
    </source>
</reference>
<evidence type="ECO:0000313" key="2">
    <source>
        <dbReference type="EMBL" id="MEF3317890.1"/>
    </source>
</evidence>
<organism evidence="2 3">
    <name type="scientific">Peptoniphilus grossensis</name>
    <dbReference type="NCBI Taxonomy" id="1465756"/>
    <lineage>
        <taxon>Bacteria</taxon>
        <taxon>Bacillati</taxon>
        <taxon>Bacillota</taxon>
        <taxon>Tissierellia</taxon>
        <taxon>Tissierellales</taxon>
        <taxon>Peptoniphilaceae</taxon>
        <taxon>Peptoniphilus</taxon>
    </lineage>
</organism>
<accession>A0ABU7X9E5</accession>